<accession>A0A5J4VP89</accession>
<gene>
    <name evidence="1" type="ORF">EZS28_020176</name>
</gene>
<name>A0A5J4VP89_9EUKA</name>
<dbReference type="EMBL" id="SNRW01005825">
    <property type="protein sequence ID" value="KAA6384295.1"/>
    <property type="molecule type" value="Genomic_DNA"/>
</dbReference>
<reference evidence="1 2" key="1">
    <citation type="submission" date="2019-03" db="EMBL/GenBank/DDBJ databases">
        <title>Single cell metagenomics reveals metabolic interactions within the superorganism composed of flagellate Streblomastix strix and complex community of Bacteroidetes bacteria on its surface.</title>
        <authorList>
            <person name="Treitli S.C."/>
            <person name="Kolisko M."/>
            <person name="Husnik F."/>
            <person name="Keeling P."/>
            <person name="Hampl V."/>
        </authorList>
    </citation>
    <scope>NUCLEOTIDE SEQUENCE [LARGE SCALE GENOMIC DNA]</scope>
    <source>
        <strain evidence="1">ST1C</strain>
    </source>
</reference>
<dbReference type="InterPro" id="IPR011989">
    <property type="entry name" value="ARM-like"/>
</dbReference>
<dbReference type="Proteomes" id="UP000324800">
    <property type="component" value="Unassembled WGS sequence"/>
</dbReference>
<protein>
    <submittedName>
        <fullName evidence="1">Uncharacterized protein</fullName>
    </submittedName>
</protein>
<dbReference type="SUPFAM" id="SSF48371">
    <property type="entry name" value="ARM repeat"/>
    <property type="match status" value="1"/>
</dbReference>
<organism evidence="1 2">
    <name type="scientific">Streblomastix strix</name>
    <dbReference type="NCBI Taxonomy" id="222440"/>
    <lineage>
        <taxon>Eukaryota</taxon>
        <taxon>Metamonada</taxon>
        <taxon>Preaxostyla</taxon>
        <taxon>Oxymonadida</taxon>
        <taxon>Streblomastigidae</taxon>
        <taxon>Streblomastix</taxon>
    </lineage>
</organism>
<dbReference type="Gene3D" id="1.25.10.10">
    <property type="entry name" value="Leucine-rich Repeat Variant"/>
    <property type="match status" value="1"/>
</dbReference>
<dbReference type="AlphaFoldDB" id="A0A5J4VP89"/>
<comment type="caution">
    <text evidence="1">The sequence shown here is derived from an EMBL/GenBank/DDBJ whole genome shotgun (WGS) entry which is preliminary data.</text>
</comment>
<sequence length="230" mass="26237">MQVFNNKNPYPGLFRLIDHKDNQIVLLSLQSICSLLKGGLDTTEVTDQHPHYNIIDRCNGIKILYKLFKLTTTTHELQDICAICIGRIYRSKEIQDKDMRKDIIALLKNTSYDLSEWTRVASIEALSLLAQNQVNLVEIMSDQFLQSIASELRSEVQNLFELFNKTDVNQNIKDIAAICIGNLFRAKELPNSADIISHLMLLLNCPDQQTGQQARNALNNLVQDKSMLFK</sequence>
<evidence type="ECO:0000313" key="2">
    <source>
        <dbReference type="Proteomes" id="UP000324800"/>
    </source>
</evidence>
<dbReference type="InterPro" id="IPR016024">
    <property type="entry name" value="ARM-type_fold"/>
</dbReference>
<evidence type="ECO:0000313" key="1">
    <source>
        <dbReference type="EMBL" id="KAA6384295.1"/>
    </source>
</evidence>
<proteinExistence type="predicted"/>